<evidence type="ECO:0000313" key="1">
    <source>
        <dbReference type="Proteomes" id="UP000492821"/>
    </source>
</evidence>
<dbReference type="WBParaSite" id="Pan_g822.t1">
    <property type="protein sequence ID" value="Pan_g822.t1"/>
    <property type="gene ID" value="Pan_g822"/>
</dbReference>
<proteinExistence type="predicted"/>
<accession>A0A7E4W7D2</accession>
<keyword evidence="1" id="KW-1185">Reference proteome</keyword>
<dbReference type="Proteomes" id="UP000492821">
    <property type="component" value="Unassembled WGS sequence"/>
</dbReference>
<dbReference type="AlphaFoldDB" id="A0A7E4W7D2"/>
<name>A0A7E4W7D2_PANRE</name>
<reference evidence="2" key="2">
    <citation type="submission" date="2020-10" db="UniProtKB">
        <authorList>
            <consortium name="WormBaseParasite"/>
        </authorList>
    </citation>
    <scope>IDENTIFICATION</scope>
</reference>
<organism evidence="1 2">
    <name type="scientific">Panagrellus redivivus</name>
    <name type="common">Microworm</name>
    <dbReference type="NCBI Taxonomy" id="6233"/>
    <lineage>
        <taxon>Eukaryota</taxon>
        <taxon>Metazoa</taxon>
        <taxon>Ecdysozoa</taxon>
        <taxon>Nematoda</taxon>
        <taxon>Chromadorea</taxon>
        <taxon>Rhabditida</taxon>
        <taxon>Tylenchina</taxon>
        <taxon>Panagrolaimomorpha</taxon>
        <taxon>Panagrolaimoidea</taxon>
        <taxon>Panagrolaimidae</taxon>
        <taxon>Panagrellus</taxon>
    </lineage>
</organism>
<sequence length="73" mass="8141">MFFESGGSLKIAAFKRSCKRMEPFLKAIGEAKNGFDDDEIQQMRREAKSLVVTPLNVIESLLSAISLDIAHIQ</sequence>
<evidence type="ECO:0000313" key="2">
    <source>
        <dbReference type="WBParaSite" id="Pan_g822.t1"/>
    </source>
</evidence>
<protein>
    <submittedName>
        <fullName evidence="2">Phage protein</fullName>
    </submittedName>
</protein>
<reference evidence="1" key="1">
    <citation type="journal article" date="2013" name="Genetics">
        <title>The draft genome and transcriptome of Panagrellus redivivus are shaped by the harsh demands of a free-living lifestyle.</title>
        <authorList>
            <person name="Srinivasan J."/>
            <person name="Dillman A.R."/>
            <person name="Macchietto M.G."/>
            <person name="Heikkinen L."/>
            <person name="Lakso M."/>
            <person name="Fracchia K.M."/>
            <person name="Antoshechkin I."/>
            <person name="Mortazavi A."/>
            <person name="Wong G."/>
            <person name="Sternberg P.W."/>
        </authorList>
    </citation>
    <scope>NUCLEOTIDE SEQUENCE [LARGE SCALE GENOMIC DNA]</scope>
    <source>
        <strain evidence="1">MT8872</strain>
    </source>
</reference>